<evidence type="ECO:0000313" key="1">
    <source>
        <dbReference type="EMBL" id="DAG00436.1"/>
    </source>
</evidence>
<dbReference type="EMBL" id="BK016180">
    <property type="protein sequence ID" value="DAG00436.1"/>
    <property type="molecule type" value="Genomic_DNA"/>
</dbReference>
<organism evidence="1">
    <name type="scientific">Siphoviridae sp. ct3r22</name>
    <dbReference type="NCBI Taxonomy" id="2825325"/>
    <lineage>
        <taxon>Viruses</taxon>
        <taxon>Duplodnaviria</taxon>
        <taxon>Heunggongvirae</taxon>
        <taxon>Uroviricota</taxon>
        <taxon>Caudoviricetes</taxon>
    </lineage>
</organism>
<name>A0A8S5V168_9CAUD</name>
<accession>A0A8S5V168</accession>
<reference evidence="1" key="1">
    <citation type="journal article" date="2021" name="Proc. Natl. Acad. Sci. U.S.A.">
        <title>A Catalog of Tens of Thousands of Viruses from Human Metagenomes Reveals Hidden Associations with Chronic Diseases.</title>
        <authorList>
            <person name="Tisza M.J."/>
            <person name="Buck C.B."/>
        </authorList>
    </citation>
    <scope>NUCLEOTIDE SEQUENCE</scope>
    <source>
        <strain evidence="1">Ct3r22</strain>
    </source>
</reference>
<proteinExistence type="predicted"/>
<protein>
    <submittedName>
        <fullName evidence="1">Uncharacterized protein</fullName>
    </submittedName>
</protein>
<sequence length="379" mass="41659">MADYNSKYTGSEIDSAIGKVLNNEVGGMILIPSAVLNLTPTSSSSDILSAFGGEEVFKSICQNVLNGITPYIGSVNSQQRQVDVIFTNFFAIIKDNSYTLSFSQLSYIGGNYNYDFRLQGRTVTFTKTLIAYGFANISYVSVNTININPSLSHQQILDHLGLDLNGVKELAFKANYNNLIIVSSGTNEIRTLIWDVKSSYTNDSNWTLNVSSSAPFEDDKNILVVRRFVIQCTNSTLSCTNNETVPYQRNRVRGVTSIGGVGFYNILRCPLDASENTCSGIVNFVQRTGNNSANFLTFYFYVNNNTLNVKALANTNPDALPSIAYTSNSNEGYLAIKINSTGEIRYDISISVEANCCLLSDNNILKSYSNLGNKSIVNF</sequence>